<name>A0A8S5LMP4_9CAUD</name>
<sequence>MTIDQILIKTEGIKKDTSAFYKGAVSFTEALSSEVKALKMLSMVIKERNSSIERVLKEFLSKDDYDDYLETKDELSKVGKLNLDSKAQLTAFNLAYFLKEVAASANEGLVLGITAILRTVDPIDRIKVNELVKIYKEDQSDQTTLHFLQQAFINCSSLLATKQGAEEAIASLYVLYSYIIKIIIYIREDLADNIDEMLDHVLQQAVETFNSLN</sequence>
<evidence type="ECO:0000313" key="1">
    <source>
        <dbReference type="EMBL" id="DAD71120.1"/>
    </source>
</evidence>
<reference evidence="1" key="1">
    <citation type="journal article" date="2021" name="Proc. Natl. Acad. Sci. U.S.A.">
        <title>A Catalog of Tens of Thousands of Viruses from Human Metagenomes Reveals Hidden Associations with Chronic Diseases.</title>
        <authorList>
            <person name="Tisza M.J."/>
            <person name="Buck C.B."/>
        </authorList>
    </citation>
    <scope>NUCLEOTIDE SEQUENCE</scope>
    <source>
        <strain evidence="1">CtiuS14</strain>
    </source>
</reference>
<dbReference type="EMBL" id="BK015876">
    <property type="protein sequence ID" value="DAD71120.1"/>
    <property type="molecule type" value="Genomic_DNA"/>
</dbReference>
<proteinExistence type="predicted"/>
<accession>A0A8S5LMP4</accession>
<organism evidence="1">
    <name type="scientific">Podoviridae sp. ctiuS14</name>
    <dbReference type="NCBI Taxonomy" id="2827620"/>
    <lineage>
        <taxon>Viruses</taxon>
        <taxon>Duplodnaviria</taxon>
        <taxon>Heunggongvirae</taxon>
        <taxon>Uroviricota</taxon>
        <taxon>Caudoviricetes</taxon>
    </lineage>
</organism>
<protein>
    <submittedName>
        <fullName evidence="1">Uncharacterized protein</fullName>
    </submittedName>
</protein>